<comment type="caution">
    <text evidence="2">The sequence shown here is derived from an EMBL/GenBank/DDBJ whole genome shotgun (WGS) entry which is preliminary data.</text>
</comment>
<evidence type="ECO:0000313" key="2">
    <source>
        <dbReference type="EMBL" id="TGV00342.1"/>
    </source>
</evidence>
<keyword evidence="1" id="KW-0732">Signal</keyword>
<keyword evidence="3" id="KW-1185">Reference proteome</keyword>
<evidence type="ECO:0000256" key="1">
    <source>
        <dbReference type="SAM" id="SignalP"/>
    </source>
</evidence>
<feature type="signal peptide" evidence="1">
    <location>
        <begin position="1"/>
        <end position="19"/>
    </location>
</feature>
<name>A0A4S1DSJ5_9FLAO</name>
<dbReference type="Proteomes" id="UP000307602">
    <property type="component" value="Unassembled WGS sequence"/>
</dbReference>
<organism evidence="2 3">
    <name type="scientific">Flavivirga rizhaonensis</name>
    <dbReference type="NCBI Taxonomy" id="2559571"/>
    <lineage>
        <taxon>Bacteria</taxon>
        <taxon>Pseudomonadati</taxon>
        <taxon>Bacteroidota</taxon>
        <taxon>Flavobacteriia</taxon>
        <taxon>Flavobacteriales</taxon>
        <taxon>Flavobacteriaceae</taxon>
        <taxon>Flavivirga</taxon>
    </lineage>
</organism>
<dbReference type="PROSITE" id="PS51257">
    <property type="entry name" value="PROKAR_LIPOPROTEIN"/>
    <property type="match status" value="1"/>
</dbReference>
<feature type="chain" id="PRO_5020283714" evidence="1">
    <location>
        <begin position="20"/>
        <end position="176"/>
    </location>
</feature>
<evidence type="ECO:0000313" key="3">
    <source>
        <dbReference type="Proteomes" id="UP000307602"/>
    </source>
</evidence>
<gene>
    <name evidence="2" type="ORF">EM932_20160</name>
</gene>
<sequence>MCIKTLSILSLLIMFFSCKKDQENSTNNNTESNESKEITEKDISKINYIDFALDLKTEDVIKDWQEYYQLQEAIANIKKGDLSFFNDNEENKVTINTLLKELRVKIPKQINSPSIVARITALETKLYKLESLSNLSTTSKKELTATIKDFLVAFSNLNLQINKKIEFDSRKIEKPE</sequence>
<protein>
    <submittedName>
        <fullName evidence="2">Uncharacterized protein</fullName>
    </submittedName>
</protein>
<dbReference type="AlphaFoldDB" id="A0A4S1DSJ5"/>
<proteinExistence type="predicted"/>
<reference evidence="2 3" key="1">
    <citation type="submission" date="2019-04" db="EMBL/GenBank/DDBJ databases">
        <authorList>
            <person name="Liu A."/>
        </authorList>
    </citation>
    <scope>NUCLEOTIDE SEQUENCE [LARGE SCALE GENOMIC DNA]</scope>
    <source>
        <strain evidence="2 3">RZ03</strain>
    </source>
</reference>
<dbReference type="OrthoDB" id="1443931at2"/>
<dbReference type="EMBL" id="SRSO01000047">
    <property type="protein sequence ID" value="TGV00342.1"/>
    <property type="molecule type" value="Genomic_DNA"/>
</dbReference>
<dbReference type="RefSeq" id="WP_135879014.1">
    <property type="nucleotide sequence ID" value="NZ_SRSO01000047.1"/>
</dbReference>
<accession>A0A4S1DSJ5</accession>